<gene>
    <name evidence="2" type="ORF">PVAP13_2KG556560</name>
</gene>
<evidence type="ECO:0000313" key="3">
    <source>
        <dbReference type="Proteomes" id="UP000823388"/>
    </source>
</evidence>
<dbReference type="AlphaFoldDB" id="A0A8T0WDL5"/>
<dbReference type="EMBL" id="CM029039">
    <property type="protein sequence ID" value="KAG2646772.1"/>
    <property type="molecule type" value="Genomic_DNA"/>
</dbReference>
<evidence type="ECO:0000313" key="2">
    <source>
        <dbReference type="EMBL" id="KAG2646772.1"/>
    </source>
</evidence>
<sequence>MHIVSGWLWHILKAPFSRSHSRSRSRLGQGGAEGAAMAPP</sequence>
<name>A0A8T0WDL5_PANVG</name>
<accession>A0A8T0WDL5</accession>
<comment type="caution">
    <text evidence="2">The sequence shown here is derived from an EMBL/GenBank/DDBJ whole genome shotgun (WGS) entry which is preliminary data.</text>
</comment>
<dbReference type="Proteomes" id="UP000823388">
    <property type="component" value="Chromosome 2K"/>
</dbReference>
<keyword evidence="3" id="KW-1185">Reference proteome</keyword>
<feature type="region of interest" description="Disordered" evidence="1">
    <location>
        <begin position="17"/>
        <end position="40"/>
    </location>
</feature>
<organism evidence="2 3">
    <name type="scientific">Panicum virgatum</name>
    <name type="common">Blackwell switchgrass</name>
    <dbReference type="NCBI Taxonomy" id="38727"/>
    <lineage>
        <taxon>Eukaryota</taxon>
        <taxon>Viridiplantae</taxon>
        <taxon>Streptophyta</taxon>
        <taxon>Embryophyta</taxon>
        <taxon>Tracheophyta</taxon>
        <taxon>Spermatophyta</taxon>
        <taxon>Magnoliopsida</taxon>
        <taxon>Liliopsida</taxon>
        <taxon>Poales</taxon>
        <taxon>Poaceae</taxon>
        <taxon>PACMAD clade</taxon>
        <taxon>Panicoideae</taxon>
        <taxon>Panicodae</taxon>
        <taxon>Paniceae</taxon>
        <taxon>Panicinae</taxon>
        <taxon>Panicum</taxon>
        <taxon>Panicum sect. Hiantes</taxon>
    </lineage>
</organism>
<reference evidence="2" key="1">
    <citation type="submission" date="2020-05" db="EMBL/GenBank/DDBJ databases">
        <title>WGS assembly of Panicum virgatum.</title>
        <authorList>
            <person name="Lovell J.T."/>
            <person name="Jenkins J."/>
            <person name="Shu S."/>
            <person name="Juenger T.E."/>
            <person name="Schmutz J."/>
        </authorList>
    </citation>
    <scope>NUCLEOTIDE SEQUENCE</scope>
    <source>
        <strain evidence="2">AP13</strain>
    </source>
</reference>
<proteinExistence type="predicted"/>
<protein>
    <submittedName>
        <fullName evidence="2">Uncharacterized protein</fullName>
    </submittedName>
</protein>
<evidence type="ECO:0000256" key="1">
    <source>
        <dbReference type="SAM" id="MobiDB-lite"/>
    </source>
</evidence>